<dbReference type="GO" id="GO:0000150">
    <property type="term" value="F:DNA strand exchange activity"/>
    <property type="evidence" value="ECO:0007669"/>
    <property type="project" value="InterPro"/>
</dbReference>
<evidence type="ECO:0000313" key="3">
    <source>
        <dbReference type="Proteomes" id="UP000031672"/>
    </source>
</evidence>
<sequence length="214" mass="24609">MACYIYTRFSPKNRAYQDQLQQLVTAAPDAVHVEDKVHGFVPPLERSEFSALSARLKSGDRVVIWWLTAFGRDFNQVVSVVNLLLDRGITIQLLCEPLTFEPDSLQTQTLLSLLTGYDKVQTQHRLFAAEQGRQALKDNPELWQQKFRGRPADKEKHERIAIKLLQGHSMARIAEHCQVSLSTVKRVKAKLKQFDDEGRLTRHTNKPWEDGEMK</sequence>
<dbReference type="InterPro" id="IPR006119">
    <property type="entry name" value="Resolv_N"/>
</dbReference>
<dbReference type="STRING" id="1461322.OJ16_16685"/>
<name>A0A0C2NJ75_9VIBR</name>
<evidence type="ECO:0000259" key="1">
    <source>
        <dbReference type="SMART" id="SM00857"/>
    </source>
</evidence>
<dbReference type="AlphaFoldDB" id="A0A0C2NJ75"/>
<accession>A0A0C2K7P8</accession>
<dbReference type="Gene3D" id="3.40.50.1390">
    <property type="entry name" value="Resolvase, N-terminal catalytic domain"/>
    <property type="match status" value="1"/>
</dbReference>
<dbReference type="RefSeq" id="WP_040992363.1">
    <property type="nucleotide sequence ID" value="NZ_JTKH01000024.1"/>
</dbReference>
<proteinExistence type="predicted"/>
<dbReference type="OrthoDB" id="9797501at2"/>
<dbReference type="SUPFAM" id="SSF53041">
    <property type="entry name" value="Resolvase-like"/>
    <property type="match status" value="1"/>
</dbReference>
<dbReference type="EMBL" id="JTKH01000024">
    <property type="protein sequence ID" value="KII76425.1"/>
    <property type="molecule type" value="Genomic_DNA"/>
</dbReference>
<dbReference type="GO" id="GO:0003677">
    <property type="term" value="F:DNA binding"/>
    <property type="evidence" value="ECO:0007669"/>
    <property type="project" value="InterPro"/>
</dbReference>
<dbReference type="Pfam" id="PF00239">
    <property type="entry name" value="Resolvase"/>
    <property type="match status" value="1"/>
</dbReference>
<evidence type="ECO:0000313" key="2">
    <source>
        <dbReference type="EMBL" id="KII76425.1"/>
    </source>
</evidence>
<gene>
    <name evidence="2" type="ORF">OJ16_16685</name>
</gene>
<dbReference type="Proteomes" id="UP000031672">
    <property type="component" value="Unassembled WGS sequence"/>
</dbReference>
<organism evidence="2 3">
    <name type="scientific">Vibrio renipiscarius</name>
    <dbReference type="NCBI Taxonomy" id="1461322"/>
    <lineage>
        <taxon>Bacteria</taxon>
        <taxon>Pseudomonadati</taxon>
        <taxon>Pseudomonadota</taxon>
        <taxon>Gammaproteobacteria</taxon>
        <taxon>Vibrionales</taxon>
        <taxon>Vibrionaceae</taxon>
        <taxon>Vibrio</taxon>
    </lineage>
</organism>
<keyword evidence="3" id="KW-1185">Reference proteome</keyword>
<comment type="caution">
    <text evidence="2">The sequence shown here is derived from an EMBL/GenBank/DDBJ whole genome shotgun (WGS) entry which is preliminary data.</text>
</comment>
<accession>A0A0C2NJ75</accession>
<feature type="domain" description="Resolvase/invertase-type recombinase catalytic" evidence="1">
    <location>
        <begin position="3"/>
        <end position="134"/>
    </location>
</feature>
<protein>
    <submittedName>
        <fullName evidence="2">Recombinase</fullName>
    </submittedName>
</protein>
<reference evidence="2 3" key="1">
    <citation type="submission" date="2014-11" db="EMBL/GenBank/DDBJ databases">
        <title>Draft Genome Sequence of Vibrio piscirenalis strains CECT 8603T and CECT 8604, two marine Gammaproteobacterium isolated from cultured gilthead sea bream (Sparus aurata).</title>
        <authorList>
            <person name="Arahal D.R."/>
            <person name="Rodrigo-Torres L."/>
            <person name="Lucena T."/>
            <person name="Pujalte M.J."/>
        </authorList>
    </citation>
    <scope>NUCLEOTIDE SEQUENCE [LARGE SCALE GENOMIC DNA]</scope>
    <source>
        <strain evidence="2 3">DCR 1-4-2</strain>
    </source>
</reference>
<dbReference type="InterPro" id="IPR036162">
    <property type="entry name" value="Resolvase-like_N_sf"/>
</dbReference>
<dbReference type="SMART" id="SM00857">
    <property type="entry name" value="Resolvase"/>
    <property type="match status" value="1"/>
</dbReference>